<organism evidence="1 2">
    <name type="scientific">Palleniella muris</name>
    <dbReference type="NCBI Taxonomy" id="3038145"/>
    <lineage>
        <taxon>Bacteria</taxon>
        <taxon>Pseudomonadati</taxon>
        <taxon>Bacteroidota</taxon>
        <taxon>Bacteroidia</taxon>
        <taxon>Bacteroidales</taxon>
        <taxon>Prevotellaceae</taxon>
        <taxon>Palleniella</taxon>
    </lineage>
</organism>
<reference evidence="1" key="1">
    <citation type="submission" date="2019-04" db="EMBL/GenBank/DDBJ databases">
        <title>Microbes associate with the intestines of laboratory mice.</title>
        <authorList>
            <person name="Navarre W."/>
            <person name="Wong E."/>
            <person name="Huang K."/>
            <person name="Tropini C."/>
            <person name="Ng K."/>
            <person name="Yu B."/>
        </authorList>
    </citation>
    <scope>NUCLEOTIDE SEQUENCE</scope>
    <source>
        <strain evidence="1">NM73_A23</strain>
    </source>
</reference>
<accession>A0AC61QT97</accession>
<proteinExistence type="predicted"/>
<gene>
    <name evidence="1" type="ORF">E5358_02830</name>
</gene>
<keyword evidence="2" id="KW-1185">Reference proteome</keyword>
<dbReference type="EMBL" id="SRZC01000003">
    <property type="protein sequence ID" value="TGX83599.1"/>
    <property type="molecule type" value="Genomic_DNA"/>
</dbReference>
<protein>
    <submittedName>
        <fullName evidence="1">Dihydrofolate reductase</fullName>
    </submittedName>
</protein>
<comment type="caution">
    <text evidence="1">The sequence shown here is derived from an EMBL/GenBank/DDBJ whole genome shotgun (WGS) entry which is preliminary data.</text>
</comment>
<name>A0AC61QT97_9BACT</name>
<evidence type="ECO:0000313" key="2">
    <source>
        <dbReference type="Proteomes" id="UP000308886"/>
    </source>
</evidence>
<dbReference type="Proteomes" id="UP000308886">
    <property type="component" value="Unassembled WGS sequence"/>
</dbReference>
<evidence type="ECO:0000313" key="1">
    <source>
        <dbReference type="EMBL" id="TGX83599.1"/>
    </source>
</evidence>
<sequence length="658" mass="74984">MTSYKQGLLLLHIMERFADIQLLRYKLKDFETLTIRQKRLVYCLSQATLWGRDITFDQHGSYNLKIRKILEICFPDSEYLKRVWFSSGIHHHYSCQKFLPDFTKQDFIQAVMSCPKENLPLDKGQTVDDLIAELLPVMFDSEVMPQRVNQRQGEDLVATSACNFYNGVTQEEAVSFYENKKKEWVENHPEASKDELPSFGLNSRLVKNGTDITEETYKIGGKYSAYIEKIVFWLEKAIEFAEDESQKEVIASLVSYYKSGDLKEFDEYSIKWVGQTSPRVDFINGFIEVYGDPIGLKGSWEGIVHYKDLEATHRTEILAENAQWFEDNSPVDSRFKKPVVTGVTANVVCCAMLGGDEYPATAIGINLPNADWIRAKHGSKSITISNITAAYDNASKHSGFREEYIDDADTLQLIGKYGYITDDLHTDLHECLGHGSGQMASGVSLDMLKSYASTIEEARADLFGLYYMADPKLVELSLLPNEEAYKAQYYTYMLNGLLTQCVRIPIGEDIQEAHMRNRAIIANWVYAKAKCACEEKSSQKPCVELYEVNGKTYMRINDYPALRTLFGELLAEVQRIKSEGDHDAARDLVETYGVKINQKTHKEIKNRYEKLGIAPYKGFINPVLTEVVDADGNVTDVVANYTESYSEQMMRYSKEYSA</sequence>